<name>A0A146GD04_TERSA</name>
<evidence type="ECO:0000313" key="2">
    <source>
        <dbReference type="EMBL" id="GAT34418.1"/>
    </source>
</evidence>
<dbReference type="Gene3D" id="3.40.50.150">
    <property type="entry name" value="Vaccinia Virus protein VP39"/>
    <property type="match status" value="1"/>
</dbReference>
<dbReference type="EMBL" id="BDCO01000002">
    <property type="protein sequence ID" value="GAT34418.1"/>
    <property type="molecule type" value="Genomic_DNA"/>
</dbReference>
<keyword evidence="3" id="KW-1185">Reference proteome</keyword>
<dbReference type="Proteomes" id="UP000076023">
    <property type="component" value="Unassembled WGS sequence"/>
</dbReference>
<dbReference type="Pfam" id="PF13649">
    <property type="entry name" value="Methyltransf_25"/>
    <property type="match status" value="1"/>
</dbReference>
<proteinExistence type="predicted"/>
<dbReference type="InParanoid" id="A0A146GD04"/>
<dbReference type="GO" id="GO:0032259">
    <property type="term" value="P:methylation"/>
    <property type="evidence" value="ECO:0007669"/>
    <property type="project" value="UniProtKB-KW"/>
</dbReference>
<accession>A0A146GD04</accession>
<dbReference type="AlphaFoldDB" id="A0A146GD04"/>
<comment type="caution">
    <text evidence="2">The sequence shown here is derived from an EMBL/GenBank/DDBJ whole genome shotgun (WGS) entry which is preliminary data.</text>
</comment>
<dbReference type="SUPFAM" id="SSF53335">
    <property type="entry name" value="S-adenosyl-L-methionine-dependent methyltransferases"/>
    <property type="match status" value="1"/>
</dbReference>
<feature type="domain" description="Methyltransferase" evidence="1">
    <location>
        <begin position="291"/>
        <end position="403"/>
    </location>
</feature>
<evidence type="ECO:0000259" key="1">
    <source>
        <dbReference type="Pfam" id="PF13649"/>
    </source>
</evidence>
<keyword evidence="2" id="KW-0808">Transferase</keyword>
<dbReference type="STRING" id="690879.TSACC_22843"/>
<reference evidence="3" key="1">
    <citation type="journal article" date="2017" name="Genome Announc.">
        <title>Draft Genome Sequence of Terrimicrobium sacchariphilum NM-5T, a Facultative Anaerobic Soil Bacterium of the Class Spartobacteria.</title>
        <authorList>
            <person name="Qiu Y.L."/>
            <person name="Tourlousse D.M."/>
            <person name="Matsuura N."/>
            <person name="Ohashi A."/>
            <person name="Sekiguchi Y."/>
        </authorList>
    </citation>
    <scope>NUCLEOTIDE SEQUENCE [LARGE SCALE GENOMIC DNA]</scope>
    <source>
        <strain evidence="3">NM-5</strain>
    </source>
</reference>
<gene>
    <name evidence="2" type="ORF">TSACC_22843</name>
</gene>
<keyword evidence="2" id="KW-0489">Methyltransferase</keyword>
<dbReference type="GO" id="GO:0008168">
    <property type="term" value="F:methyltransferase activity"/>
    <property type="evidence" value="ECO:0007669"/>
    <property type="project" value="UniProtKB-KW"/>
</dbReference>
<organism evidence="2 3">
    <name type="scientific">Terrimicrobium sacchariphilum</name>
    <dbReference type="NCBI Taxonomy" id="690879"/>
    <lineage>
        <taxon>Bacteria</taxon>
        <taxon>Pseudomonadati</taxon>
        <taxon>Verrucomicrobiota</taxon>
        <taxon>Terrimicrobiia</taxon>
        <taxon>Terrimicrobiales</taxon>
        <taxon>Terrimicrobiaceae</taxon>
        <taxon>Terrimicrobium</taxon>
    </lineage>
</organism>
<dbReference type="InterPro" id="IPR029063">
    <property type="entry name" value="SAM-dependent_MTases_sf"/>
</dbReference>
<evidence type="ECO:0000313" key="3">
    <source>
        <dbReference type="Proteomes" id="UP000076023"/>
    </source>
</evidence>
<sequence length="465" mass="52815">MEKALAGIDSLVAFVNTSGIRGRGTLIHISRSVAVFEVYNPFSLIQMSEVLQEISVMRGERVIYRGRGVVTSIVSTGLMVIVSVTLIDSWSALNHLEPGPALSEEFGKFISDWESGLNISDGYQLAVNKFSNFLAETSRWIEEAETAIIGDINAHPEKAARFRESIEKVVTEKLSQLLYLFQDEAARVPEEDSMIYKAFARREIHPYLLCAPFVWRTFYKPLGYAGDYEMVNMLLQESQTTGSTTYARIFHELTSSVAACIAHRNRVTIMERTLGEEAERVNDEQRVFTALTVACGPAVEIQRFIRRNPLSSQSALHLMDFNEETLEYVKLRTAEAVEESGNKPALKFIQKSIDDLLKDIHLESEGFLPSYDMIYCAGLFDYFPDNVCRNLLELYYRWVRPGGLLLTTNVHPNNPERYLMEHLLEWYLIYRNEEELLSLAPKGSEGEVFADDTGVNVFLTIRKPL</sequence>
<dbReference type="CDD" id="cd02440">
    <property type="entry name" value="AdoMet_MTases"/>
    <property type="match status" value="1"/>
</dbReference>
<protein>
    <submittedName>
        <fullName evidence="2">Methyltransferase domain-containing protein</fullName>
    </submittedName>
</protein>
<dbReference type="InterPro" id="IPR041698">
    <property type="entry name" value="Methyltransf_25"/>
</dbReference>
<dbReference type="OrthoDB" id="9811915at2"/>
<dbReference type="RefSeq" id="WP_153811459.1">
    <property type="nucleotide sequence ID" value="NZ_BDCO01000002.1"/>
</dbReference>